<proteinExistence type="inferred from homology"/>
<evidence type="ECO:0000256" key="3">
    <source>
        <dbReference type="ARBA" id="ARBA00022692"/>
    </source>
</evidence>
<dbReference type="SUPFAM" id="SSF103473">
    <property type="entry name" value="MFS general substrate transporter"/>
    <property type="match status" value="1"/>
</dbReference>
<comment type="similarity">
    <text evidence="6">Belongs to the major facilitator superfamily. Spinster (TC 2.A.1.49) family.</text>
</comment>
<dbReference type="RefSeq" id="XP_067714587.1">
    <property type="nucleotide sequence ID" value="XM_067858486.1"/>
</dbReference>
<evidence type="ECO:0000313" key="9">
    <source>
        <dbReference type="EMBL" id="GIX62518.1"/>
    </source>
</evidence>
<evidence type="ECO:0000256" key="4">
    <source>
        <dbReference type="ARBA" id="ARBA00022989"/>
    </source>
</evidence>
<keyword evidence="10" id="KW-1185">Reference proteome</keyword>
<feature type="transmembrane region" description="Helical" evidence="7">
    <location>
        <begin position="239"/>
        <end position="264"/>
    </location>
</feature>
<feature type="transmembrane region" description="Helical" evidence="7">
    <location>
        <begin position="304"/>
        <end position="325"/>
    </location>
</feature>
<dbReference type="InterPro" id="IPR044770">
    <property type="entry name" value="MFS_spinster-like"/>
</dbReference>
<comment type="caution">
    <text evidence="9">The sequence shown here is derived from an EMBL/GenBank/DDBJ whole genome shotgun (WGS) entry which is preliminary data.</text>
</comment>
<evidence type="ECO:0000256" key="2">
    <source>
        <dbReference type="ARBA" id="ARBA00022448"/>
    </source>
</evidence>
<dbReference type="InterPro" id="IPR020846">
    <property type="entry name" value="MFS_dom"/>
</dbReference>
<feature type="transmembrane region" description="Helical" evidence="7">
    <location>
        <begin position="56"/>
        <end position="76"/>
    </location>
</feature>
<dbReference type="GO" id="GO:0022857">
    <property type="term" value="F:transmembrane transporter activity"/>
    <property type="evidence" value="ECO:0007669"/>
    <property type="project" value="InterPro"/>
</dbReference>
<feature type="transmembrane region" description="Helical" evidence="7">
    <location>
        <begin position="270"/>
        <end position="297"/>
    </location>
</feature>
<feature type="domain" description="Major facilitator superfamily (MFS) profile" evidence="8">
    <location>
        <begin position="19"/>
        <end position="454"/>
    </location>
</feature>
<dbReference type="EMBL" id="BPLF01000002">
    <property type="protein sequence ID" value="GIX62518.1"/>
    <property type="molecule type" value="Genomic_DNA"/>
</dbReference>
<dbReference type="PANTHER" id="PTHR23505:SF52">
    <property type="entry name" value="MAJOR FACILITATOR SUPERFAMILY PROTEIN"/>
    <property type="match status" value="1"/>
</dbReference>
<feature type="transmembrane region" description="Helical" evidence="7">
    <location>
        <begin position="337"/>
        <end position="355"/>
    </location>
</feature>
<reference evidence="9 10" key="1">
    <citation type="submission" date="2021-06" db="EMBL/GenBank/DDBJ databases">
        <title>Genome sequence of Babesia caballi.</title>
        <authorList>
            <person name="Yamagishi J."/>
            <person name="Kidaka T."/>
            <person name="Ochi A."/>
        </authorList>
    </citation>
    <scope>NUCLEOTIDE SEQUENCE [LARGE SCALE GENOMIC DNA]</scope>
    <source>
        <strain evidence="9">USDA-D6B2</strain>
    </source>
</reference>
<dbReference type="PROSITE" id="PS50850">
    <property type="entry name" value="MFS"/>
    <property type="match status" value="1"/>
</dbReference>
<dbReference type="Proteomes" id="UP001497744">
    <property type="component" value="Unassembled WGS sequence"/>
</dbReference>
<sequence>MGASEPQVRPPPLRYGVLAKILYFTASFIGGYDQQMVGICMRAFEFTLGFSQQQMAIMVAVESIALLGCCLLWGYFTDNFDCKHVLSTGMFLAGTTTVLLGVVSNFYLILVLRFLHGFAMGCLDPVLQKIVSSTVTRSGHASTFGIIMAMYCAGRFMCAIITSAMSDRVLLGLPGWRISYVSFGLVCLMLAVAVFFGMIAKRRNKEGTDYDAVAEYEHRPFCEVVPQAFKKVFMKRTPILLIASIFTGEAPFCAFTYMVIYLQYMGVPYVGAGIATAVTLVGGVIGGVAGGLVVAAIERRFYNYGLLSCGNFLLLIRLTACLFLFLGPPPLGYLRWYHYTELLILGASFVNIGSVDRPIMTHVMRKNLQGTAWSITRSVSGVASSLVYYPLAGYLADRVFGYVRSTEVFENMSKEFMGNNARALKLTMLCLMVTGTVGNIACYIAIFFTYPRDKVVEPAAAQEPEVTSAGEV</sequence>
<comment type="subcellular location">
    <subcellularLocation>
        <location evidence="1">Membrane</location>
        <topology evidence="1">Multi-pass membrane protein</topology>
    </subcellularLocation>
</comment>
<dbReference type="InterPro" id="IPR011701">
    <property type="entry name" value="MFS"/>
</dbReference>
<organism evidence="9 10">
    <name type="scientific">Babesia caballi</name>
    <dbReference type="NCBI Taxonomy" id="5871"/>
    <lineage>
        <taxon>Eukaryota</taxon>
        <taxon>Sar</taxon>
        <taxon>Alveolata</taxon>
        <taxon>Apicomplexa</taxon>
        <taxon>Aconoidasida</taxon>
        <taxon>Piroplasmida</taxon>
        <taxon>Babesiidae</taxon>
        <taxon>Babesia</taxon>
    </lineage>
</organism>
<protein>
    <submittedName>
        <fullName evidence="9">Major facilitator superfamily member protein</fullName>
    </submittedName>
</protein>
<dbReference type="Gene3D" id="1.20.1250.20">
    <property type="entry name" value="MFS general substrate transporter like domains"/>
    <property type="match status" value="1"/>
</dbReference>
<evidence type="ECO:0000256" key="7">
    <source>
        <dbReference type="SAM" id="Phobius"/>
    </source>
</evidence>
<evidence type="ECO:0000256" key="6">
    <source>
        <dbReference type="ARBA" id="ARBA00024338"/>
    </source>
</evidence>
<gene>
    <name evidence="9" type="ORF">BcabD6B2_19530</name>
</gene>
<feature type="transmembrane region" description="Helical" evidence="7">
    <location>
        <begin position="426"/>
        <end position="448"/>
    </location>
</feature>
<keyword evidence="2" id="KW-0813">Transport</keyword>
<evidence type="ECO:0000256" key="1">
    <source>
        <dbReference type="ARBA" id="ARBA00004141"/>
    </source>
</evidence>
<dbReference type="AlphaFoldDB" id="A0AAV4LQR4"/>
<feature type="transmembrane region" description="Helical" evidence="7">
    <location>
        <begin position="88"/>
        <end position="110"/>
    </location>
</feature>
<evidence type="ECO:0000256" key="5">
    <source>
        <dbReference type="ARBA" id="ARBA00023136"/>
    </source>
</evidence>
<dbReference type="Pfam" id="PF07690">
    <property type="entry name" value="MFS_1"/>
    <property type="match status" value="1"/>
</dbReference>
<accession>A0AAV4LQR4</accession>
<keyword evidence="3 7" id="KW-0812">Transmembrane</keyword>
<dbReference type="GO" id="GO:0016020">
    <property type="term" value="C:membrane"/>
    <property type="evidence" value="ECO:0007669"/>
    <property type="project" value="UniProtKB-SubCell"/>
</dbReference>
<dbReference type="InterPro" id="IPR036259">
    <property type="entry name" value="MFS_trans_sf"/>
</dbReference>
<feature type="transmembrane region" description="Helical" evidence="7">
    <location>
        <begin position="144"/>
        <end position="166"/>
    </location>
</feature>
<dbReference type="GeneID" id="94193999"/>
<keyword evidence="5 7" id="KW-0472">Membrane</keyword>
<feature type="transmembrane region" description="Helical" evidence="7">
    <location>
        <begin position="21"/>
        <end position="44"/>
    </location>
</feature>
<keyword evidence="4 7" id="KW-1133">Transmembrane helix</keyword>
<evidence type="ECO:0000313" key="10">
    <source>
        <dbReference type="Proteomes" id="UP001497744"/>
    </source>
</evidence>
<dbReference type="PANTHER" id="PTHR23505">
    <property type="entry name" value="SPINSTER"/>
    <property type="match status" value="1"/>
</dbReference>
<feature type="transmembrane region" description="Helical" evidence="7">
    <location>
        <begin position="178"/>
        <end position="200"/>
    </location>
</feature>
<name>A0AAV4LQR4_BABCB</name>
<evidence type="ECO:0000259" key="8">
    <source>
        <dbReference type="PROSITE" id="PS50850"/>
    </source>
</evidence>